<accession>A0A0K1ETB8</accession>
<sequence length="742" mass="81478">MGALYGALALLLFGVGCTRALERPPCSRPDLSGCPIESVYVEGNGRVGGGDIKGAVATAETSRLLGGALENVPLLRILDAVSVKYERFDRFVLERDLARVERYYQARGYYDARARAGRVHRLEDGEGGRVVVEIVVEEGQPVVVGPIATPLDQRPRLYKDKPECHRELGDKPVRLEWEDWTIQKGFVVLGKVLEASANTKSGKPFEEDNYQETKQMLIDVLTERGFPYGKVDGFVCVDLVARKAQVTYRIGLGPRSTFGPIKIEGLGDLPERPIRAALKMEEGETFSSDKLSAAQRSLSEFGVFGAIDIQVQKSPEGEPPNPVVPVTFKLQPTTMRNVKLGGGGELGGRTEAHLVAGWEDRNFLGGLRRLNVEVRPGVVFYPTIFFDRLPTRLLPEIQLRSEFRQPDVFDPRTTAVLRGSARWYRLLTGQFNKEDVITEGDENIVGYREFAGAVGLERPFLHGDILNVGLFYNLQFNDPFSYNKDAPPAGFRSLLLPSIQTTVTLDLRRDSANKPTRIAPHRGFWATLDAEVAGYLYGDADDVRLQPEIRTYIPLSKKTTIALRLLVGMLFPSNYGQNISNPNVSEDLKARDLQLLQFRAFFSGGPNSNRGYTYNEVGPHGLVPSLTGLSDGLVPTGGLSMWEASVELRTPIVGDLGMALFVDASDITSTVLSYRLTHPHLSTGIGLRYATPIGPLRVDLGFRVPCAQVIGYCGSDLPPGEGRPGTLVGLPLAFNLGIGEAF</sequence>
<feature type="domain" description="POTRA" evidence="6">
    <location>
        <begin position="36"/>
        <end position="139"/>
    </location>
</feature>
<dbReference type="PANTHER" id="PTHR12815:SF18">
    <property type="entry name" value="SORTING AND ASSEMBLY MACHINERY COMPONENT 50 HOMOLOG"/>
    <property type="match status" value="1"/>
</dbReference>
<dbReference type="Gene3D" id="3.10.20.310">
    <property type="entry name" value="membrane protein fhac"/>
    <property type="match status" value="2"/>
</dbReference>
<evidence type="ECO:0000256" key="4">
    <source>
        <dbReference type="ARBA" id="ARBA00023136"/>
    </source>
</evidence>
<evidence type="ECO:0000259" key="5">
    <source>
        <dbReference type="Pfam" id="PF01103"/>
    </source>
</evidence>
<feature type="domain" description="Bacterial surface antigen (D15)" evidence="5">
    <location>
        <begin position="399"/>
        <end position="704"/>
    </location>
</feature>
<dbReference type="Pfam" id="PF01103">
    <property type="entry name" value="Omp85"/>
    <property type="match status" value="1"/>
</dbReference>
<reference evidence="7 8" key="1">
    <citation type="submission" date="2015-07" db="EMBL/GenBank/DDBJ databases">
        <title>Genome analysis of myxobacterium Chondromyces crocatus Cm c5 reveals a high potential for natural compound synthesis and the genetic basis for the loss of fruiting body formation.</title>
        <authorList>
            <person name="Zaburannyi N."/>
            <person name="Bunk B."/>
            <person name="Maier J."/>
            <person name="Overmann J."/>
            <person name="Mueller R."/>
        </authorList>
    </citation>
    <scope>NUCLEOTIDE SEQUENCE [LARGE SCALE GENOMIC DNA]</scope>
    <source>
        <strain evidence="7 8">Cm c5</strain>
    </source>
</reference>
<dbReference type="GO" id="GO:0019867">
    <property type="term" value="C:outer membrane"/>
    <property type="evidence" value="ECO:0007669"/>
    <property type="project" value="InterPro"/>
</dbReference>
<evidence type="ECO:0000256" key="3">
    <source>
        <dbReference type="ARBA" id="ARBA00022692"/>
    </source>
</evidence>
<evidence type="ECO:0000256" key="2">
    <source>
        <dbReference type="ARBA" id="ARBA00022452"/>
    </source>
</evidence>
<feature type="domain" description="POTRA" evidence="6">
    <location>
        <begin position="257"/>
        <end position="331"/>
    </location>
</feature>
<evidence type="ECO:0000256" key="1">
    <source>
        <dbReference type="ARBA" id="ARBA00004370"/>
    </source>
</evidence>
<dbReference type="EMBL" id="CP012159">
    <property type="protein sequence ID" value="AKT43878.1"/>
    <property type="molecule type" value="Genomic_DNA"/>
</dbReference>
<dbReference type="PANTHER" id="PTHR12815">
    <property type="entry name" value="SORTING AND ASSEMBLY MACHINERY SAMM50 PROTEIN FAMILY MEMBER"/>
    <property type="match status" value="1"/>
</dbReference>
<evidence type="ECO:0000313" key="7">
    <source>
        <dbReference type="EMBL" id="AKT43878.1"/>
    </source>
</evidence>
<dbReference type="STRING" id="52.CMC5_081150"/>
<dbReference type="InterPro" id="IPR039910">
    <property type="entry name" value="D15-like"/>
</dbReference>
<gene>
    <name evidence="7" type="ORF">CMC5_081150</name>
</gene>
<dbReference type="Pfam" id="PF07244">
    <property type="entry name" value="POTRA"/>
    <property type="match status" value="2"/>
</dbReference>
<dbReference type="OrthoDB" id="9814535at2"/>
<keyword evidence="4" id="KW-0472">Membrane</keyword>
<dbReference type="AlphaFoldDB" id="A0A0K1ETB8"/>
<dbReference type="InterPro" id="IPR000184">
    <property type="entry name" value="Bac_surfAg_D15"/>
</dbReference>
<dbReference type="InterPro" id="IPR010827">
    <property type="entry name" value="BamA/TamA_POTRA"/>
</dbReference>
<keyword evidence="3" id="KW-0812">Transmembrane</keyword>
<keyword evidence="2" id="KW-1134">Transmembrane beta strand</keyword>
<name>A0A0K1ETB8_CHOCO</name>
<comment type="subcellular location">
    <subcellularLocation>
        <location evidence="1">Membrane</location>
    </subcellularLocation>
</comment>
<proteinExistence type="predicted"/>
<organism evidence="7 8">
    <name type="scientific">Chondromyces crocatus</name>
    <dbReference type="NCBI Taxonomy" id="52"/>
    <lineage>
        <taxon>Bacteria</taxon>
        <taxon>Pseudomonadati</taxon>
        <taxon>Myxococcota</taxon>
        <taxon>Polyangia</taxon>
        <taxon>Polyangiales</taxon>
        <taxon>Polyangiaceae</taxon>
        <taxon>Chondromyces</taxon>
    </lineage>
</organism>
<evidence type="ECO:0000259" key="6">
    <source>
        <dbReference type="Pfam" id="PF07244"/>
    </source>
</evidence>
<protein>
    <submittedName>
        <fullName evidence="7">Surface antigen</fullName>
    </submittedName>
</protein>
<dbReference type="Proteomes" id="UP000067626">
    <property type="component" value="Chromosome"/>
</dbReference>
<keyword evidence="8" id="KW-1185">Reference proteome</keyword>
<dbReference type="Gene3D" id="2.40.160.50">
    <property type="entry name" value="membrane protein fhac: a member of the omp85/tpsb transporter family"/>
    <property type="match status" value="1"/>
</dbReference>
<dbReference type="KEGG" id="ccro:CMC5_081150"/>
<evidence type="ECO:0000313" key="8">
    <source>
        <dbReference type="Proteomes" id="UP000067626"/>
    </source>
</evidence>